<keyword evidence="2" id="KW-1185">Reference proteome</keyword>
<gene>
    <name evidence="1" type="ORF">GDO81_013471</name>
</gene>
<accession>A0AAV7AZK8</accession>
<protein>
    <submittedName>
        <fullName evidence="1">Uncharacterized protein</fullName>
    </submittedName>
</protein>
<dbReference type="EMBL" id="WNYA01000006">
    <property type="protein sequence ID" value="KAG8567009.1"/>
    <property type="molecule type" value="Genomic_DNA"/>
</dbReference>
<reference evidence="1" key="1">
    <citation type="thesis" date="2020" institute="ProQuest LLC" country="789 East Eisenhower Parkway, Ann Arbor, MI, USA">
        <title>Comparative Genomics and Chromosome Evolution.</title>
        <authorList>
            <person name="Mudd A.B."/>
        </authorList>
    </citation>
    <scope>NUCLEOTIDE SEQUENCE</scope>
    <source>
        <strain evidence="1">237g6f4</strain>
        <tissue evidence="1">Blood</tissue>
    </source>
</reference>
<dbReference type="Proteomes" id="UP000824782">
    <property type="component" value="Unassembled WGS sequence"/>
</dbReference>
<dbReference type="AlphaFoldDB" id="A0AAV7AZK8"/>
<name>A0AAV7AZK8_ENGPU</name>
<sequence>MLKRRYHVYCLYKDAKTSLINISLPFLNEDHDLKNACAIQWKPSDRVAFTGTGSFHQTVSY</sequence>
<evidence type="ECO:0000313" key="2">
    <source>
        <dbReference type="Proteomes" id="UP000824782"/>
    </source>
</evidence>
<comment type="caution">
    <text evidence="1">The sequence shown here is derived from an EMBL/GenBank/DDBJ whole genome shotgun (WGS) entry which is preliminary data.</text>
</comment>
<evidence type="ECO:0000313" key="1">
    <source>
        <dbReference type="EMBL" id="KAG8567009.1"/>
    </source>
</evidence>
<organism evidence="1 2">
    <name type="scientific">Engystomops pustulosus</name>
    <name type="common">Tungara frog</name>
    <name type="synonym">Physalaemus pustulosus</name>
    <dbReference type="NCBI Taxonomy" id="76066"/>
    <lineage>
        <taxon>Eukaryota</taxon>
        <taxon>Metazoa</taxon>
        <taxon>Chordata</taxon>
        <taxon>Craniata</taxon>
        <taxon>Vertebrata</taxon>
        <taxon>Euteleostomi</taxon>
        <taxon>Amphibia</taxon>
        <taxon>Batrachia</taxon>
        <taxon>Anura</taxon>
        <taxon>Neobatrachia</taxon>
        <taxon>Hyloidea</taxon>
        <taxon>Leptodactylidae</taxon>
        <taxon>Leiuperinae</taxon>
        <taxon>Engystomops</taxon>
    </lineage>
</organism>
<proteinExistence type="predicted"/>